<dbReference type="Pfam" id="PF01494">
    <property type="entry name" value="FAD_binding_3"/>
    <property type="match status" value="1"/>
</dbReference>
<keyword evidence="2" id="KW-0285">Flavoprotein</keyword>
<keyword evidence="6" id="KW-1185">Reference proteome</keyword>
<dbReference type="Gene3D" id="3.30.70.2450">
    <property type="match status" value="1"/>
</dbReference>
<keyword evidence="5" id="KW-0560">Oxidoreductase</keyword>
<dbReference type="Gene3D" id="3.50.50.60">
    <property type="entry name" value="FAD/NAD(P)-binding domain"/>
    <property type="match status" value="1"/>
</dbReference>
<dbReference type="EMBL" id="JBHSRF010000056">
    <property type="protein sequence ID" value="MFC6085125.1"/>
    <property type="molecule type" value="Genomic_DNA"/>
</dbReference>
<comment type="caution">
    <text evidence="5">The sequence shown here is derived from an EMBL/GenBank/DDBJ whole genome shotgun (WGS) entry which is preliminary data.</text>
</comment>
<evidence type="ECO:0000256" key="2">
    <source>
        <dbReference type="ARBA" id="ARBA00022630"/>
    </source>
</evidence>
<dbReference type="InterPro" id="IPR002938">
    <property type="entry name" value="FAD-bd"/>
</dbReference>
<accession>A0ABW1NPW2</accession>
<dbReference type="Gene3D" id="3.40.30.120">
    <property type="match status" value="1"/>
</dbReference>
<dbReference type="Proteomes" id="UP001596137">
    <property type="component" value="Unassembled WGS sequence"/>
</dbReference>
<keyword evidence="5" id="KW-0503">Monooxygenase</keyword>
<name>A0ABW1NPW2_9ACTN</name>
<dbReference type="InterPro" id="IPR050641">
    <property type="entry name" value="RIFMO-like"/>
</dbReference>
<protein>
    <submittedName>
        <fullName evidence="5">FAD-dependent monooxygenase</fullName>
    </submittedName>
</protein>
<reference evidence="6" key="1">
    <citation type="journal article" date="2019" name="Int. J. Syst. Evol. Microbiol.">
        <title>The Global Catalogue of Microorganisms (GCM) 10K type strain sequencing project: providing services to taxonomists for standard genome sequencing and annotation.</title>
        <authorList>
            <consortium name="The Broad Institute Genomics Platform"/>
            <consortium name="The Broad Institute Genome Sequencing Center for Infectious Disease"/>
            <person name="Wu L."/>
            <person name="Ma J."/>
        </authorList>
    </citation>
    <scope>NUCLEOTIDE SEQUENCE [LARGE SCALE GENOMIC DNA]</scope>
    <source>
        <strain evidence="6">JCM 30346</strain>
    </source>
</reference>
<dbReference type="PRINTS" id="PR00420">
    <property type="entry name" value="RNGMNOXGNASE"/>
</dbReference>
<dbReference type="RefSeq" id="WP_380758930.1">
    <property type="nucleotide sequence ID" value="NZ_JBHSRF010000056.1"/>
</dbReference>
<proteinExistence type="predicted"/>
<evidence type="ECO:0000256" key="3">
    <source>
        <dbReference type="ARBA" id="ARBA00022827"/>
    </source>
</evidence>
<evidence type="ECO:0000259" key="4">
    <source>
        <dbReference type="Pfam" id="PF01494"/>
    </source>
</evidence>
<evidence type="ECO:0000313" key="5">
    <source>
        <dbReference type="EMBL" id="MFC6085125.1"/>
    </source>
</evidence>
<evidence type="ECO:0000313" key="6">
    <source>
        <dbReference type="Proteomes" id="UP001596137"/>
    </source>
</evidence>
<sequence>MDVDVVVVGAGPVGLMLACELGLAGVRPLVLERREEPGTIPKANGFGGQIVGTLRHRGLLDRLVAEAEFAGPLPGFPFGSVPLDFAALGGGPFALMIPQRRLEAVLAARAGELDAEVRRGHEVTGLAQDAAGVTLEVRGPGGGYAVSARYAVGCDGGHSPVREWAGIGFPGTTDPEVLRIGRFTAPPGTGLFEEQEVDVPGLGRLGPGWTRTERGRVIVASFERGVRTVGLREHDARAAGDTGPLTMEEFRAAVRRVLGADLPLGDPVWLSRTVSQARLADRYRAGRVLLAGDAAHLFPAGGAALDVGMSDAVNLAWKLAALLGGRAPGGLLDSYHAERHPVGARTLAETRAQAALDHAEGENGTALRALLTELFAFEEPLRRLRDVLQGSATRYDMPGADPHPLLGRLLPDLAPDDAAPLAEALRAARPVLVDLTGEDGLGEDAGPWLDRVDLVTARLAEPPAAALLVRPDGHVAWAGAPGADGPRRALAQWFGPARPAPISSGTAATAGRTA</sequence>
<dbReference type="PANTHER" id="PTHR43004:SF19">
    <property type="entry name" value="BINDING MONOOXYGENASE, PUTATIVE (JCVI)-RELATED"/>
    <property type="match status" value="1"/>
</dbReference>
<dbReference type="GO" id="GO:0004497">
    <property type="term" value="F:monooxygenase activity"/>
    <property type="evidence" value="ECO:0007669"/>
    <property type="project" value="UniProtKB-KW"/>
</dbReference>
<comment type="cofactor">
    <cofactor evidence="1">
        <name>FAD</name>
        <dbReference type="ChEBI" id="CHEBI:57692"/>
    </cofactor>
</comment>
<dbReference type="SUPFAM" id="SSF51905">
    <property type="entry name" value="FAD/NAD(P)-binding domain"/>
    <property type="match status" value="1"/>
</dbReference>
<feature type="domain" description="FAD-binding" evidence="4">
    <location>
        <begin position="2"/>
        <end position="348"/>
    </location>
</feature>
<gene>
    <name evidence="5" type="ORF">ACFP1K_28450</name>
</gene>
<dbReference type="PANTHER" id="PTHR43004">
    <property type="entry name" value="TRK SYSTEM POTASSIUM UPTAKE PROTEIN"/>
    <property type="match status" value="1"/>
</dbReference>
<dbReference type="Pfam" id="PF21274">
    <property type="entry name" value="Rng_hyd_C"/>
    <property type="match status" value="1"/>
</dbReference>
<evidence type="ECO:0000256" key="1">
    <source>
        <dbReference type="ARBA" id="ARBA00001974"/>
    </source>
</evidence>
<keyword evidence="3" id="KW-0274">FAD</keyword>
<dbReference type="InterPro" id="IPR036188">
    <property type="entry name" value="FAD/NAD-bd_sf"/>
</dbReference>
<organism evidence="5 6">
    <name type="scientific">Sphaerisporangium aureirubrum</name>
    <dbReference type="NCBI Taxonomy" id="1544736"/>
    <lineage>
        <taxon>Bacteria</taxon>
        <taxon>Bacillati</taxon>
        <taxon>Actinomycetota</taxon>
        <taxon>Actinomycetes</taxon>
        <taxon>Streptosporangiales</taxon>
        <taxon>Streptosporangiaceae</taxon>
        <taxon>Sphaerisporangium</taxon>
    </lineage>
</organism>